<accession>A0A929MTJ0</accession>
<dbReference type="NCBIfam" id="TIGR01168">
    <property type="entry name" value="YSIRK_signal"/>
    <property type="match status" value="1"/>
</dbReference>
<keyword evidence="1 3" id="KW-0732">Signal</keyword>
<name>A0A929MTJ0_ABIDE</name>
<dbReference type="EMBL" id="JABZFV010000252">
    <property type="protein sequence ID" value="MBF0935491.1"/>
    <property type="molecule type" value="Genomic_DNA"/>
</dbReference>
<evidence type="ECO:0000313" key="5">
    <source>
        <dbReference type="EMBL" id="MBF0935491.1"/>
    </source>
</evidence>
<evidence type="ECO:0000256" key="1">
    <source>
        <dbReference type="ARBA" id="ARBA00022729"/>
    </source>
</evidence>
<evidence type="ECO:0000256" key="2">
    <source>
        <dbReference type="SAM" id="MobiDB-lite"/>
    </source>
</evidence>
<feature type="region of interest" description="Disordered" evidence="2">
    <location>
        <begin position="80"/>
        <end position="100"/>
    </location>
</feature>
<dbReference type="Proteomes" id="UP000757900">
    <property type="component" value="Unassembled WGS sequence"/>
</dbReference>
<evidence type="ECO:0000313" key="6">
    <source>
        <dbReference type="Proteomes" id="UP000757900"/>
    </source>
</evidence>
<feature type="signal peptide" evidence="3">
    <location>
        <begin position="1"/>
        <end position="39"/>
    </location>
</feature>
<feature type="chain" id="PRO_5036829185" evidence="3">
    <location>
        <begin position="40"/>
        <end position="185"/>
    </location>
</feature>
<gene>
    <name evidence="5" type="ORF">HXK00_07630</name>
</gene>
<reference evidence="5" key="1">
    <citation type="submission" date="2020-04" db="EMBL/GenBank/DDBJ databases">
        <title>Deep metagenomics examines the oral microbiome during advanced dental caries in children, revealing novel taxa and co-occurrences with host molecules.</title>
        <authorList>
            <person name="Baker J.L."/>
            <person name="Morton J.T."/>
            <person name="Dinis M."/>
            <person name="Alvarez R."/>
            <person name="Tran N.C."/>
            <person name="Knight R."/>
            <person name="Edlund A."/>
        </authorList>
    </citation>
    <scope>NUCLEOTIDE SEQUENCE</scope>
    <source>
        <strain evidence="5">JCVI_23_bin.16</strain>
    </source>
</reference>
<protein>
    <submittedName>
        <fullName evidence="5">YSIRK-type signal peptide-containing protein</fullName>
    </submittedName>
</protein>
<feature type="non-terminal residue" evidence="5">
    <location>
        <position position="185"/>
    </location>
</feature>
<feature type="domain" description="YSIRK Gram-positive signal peptide" evidence="4">
    <location>
        <begin position="5"/>
        <end position="30"/>
    </location>
</feature>
<comment type="caution">
    <text evidence="5">The sequence shown here is derived from an EMBL/GenBank/DDBJ whole genome shotgun (WGS) entry which is preliminary data.</text>
</comment>
<organism evidence="5 6">
    <name type="scientific">Abiotrophia defectiva</name>
    <name type="common">Streptococcus defectivus</name>
    <dbReference type="NCBI Taxonomy" id="46125"/>
    <lineage>
        <taxon>Bacteria</taxon>
        <taxon>Bacillati</taxon>
        <taxon>Bacillota</taxon>
        <taxon>Bacilli</taxon>
        <taxon>Lactobacillales</taxon>
        <taxon>Aerococcaceae</taxon>
        <taxon>Abiotrophia</taxon>
    </lineage>
</organism>
<feature type="region of interest" description="Disordered" evidence="2">
    <location>
        <begin position="140"/>
        <end position="162"/>
    </location>
</feature>
<dbReference type="AlphaFoldDB" id="A0A929MTJ0"/>
<evidence type="ECO:0000256" key="3">
    <source>
        <dbReference type="SAM" id="SignalP"/>
    </source>
</evidence>
<evidence type="ECO:0000259" key="4">
    <source>
        <dbReference type="Pfam" id="PF04650"/>
    </source>
</evidence>
<proteinExistence type="predicted"/>
<dbReference type="Pfam" id="PF04650">
    <property type="entry name" value="YSIRK_signal"/>
    <property type="match status" value="1"/>
</dbReference>
<sequence>MKHTNTVYRYAIRKLKVGTASIAVAALMFLGSGNNLVNAADLNQESAFVANAGASEIEQIEEKLPSQELPNSDLEVDTKALEADKSPVTNTEPVEINTPLPVEEAESIASELANLDLPEDVESQDSATQEATIKALAKDVSDVKENPAEEASSSDQKASLAEAEATVAKQAAVVNGANEAEEVKP</sequence>
<dbReference type="InterPro" id="IPR005877">
    <property type="entry name" value="YSIRK_signal_dom"/>
</dbReference>